<reference evidence="1 2" key="1">
    <citation type="submission" date="2015-04" db="EMBL/GenBank/DDBJ databases">
        <title>Complete genome sequence of Schizopora paradoxa KUC8140, a cosmopolitan wood degrader in East Asia.</title>
        <authorList>
            <consortium name="DOE Joint Genome Institute"/>
            <person name="Min B."/>
            <person name="Park H."/>
            <person name="Jang Y."/>
            <person name="Kim J.-J."/>
            <person name="Kim K.H."/>
            <person name="Pangilinan J."/>
            <person name="Lipzen A."/>
            <person name="Riley R."/>
            <person name="Grigoriev I.V."/>
            <person name="Spatafora J.W."/>
            <person name="Choi I.-G."/>
        </authorList>
    </citation>
    <scope>NUCLEOTIDE SEQUENCE [LARGE SCALE GENOMIC DNA]</scope>
    <source>
        <strain evidence="1 2">KUC8140</strain>
    </source>
</reference>
<evidence type="ECO:0000313" key="1">
    <source>
        <dbReference type="EMBL" id="KLO16268.1"/>
    </source>
</evidence>
<accession>A0A0H2S3D6</accession>
<keyword evidence="2" id="KW-1185">Reference proteome</keyword>
<dbReference type="EMBL" id="KQ085918">
    <property type="protein sequence ID" value="KLO16268.1"/>
    <property type="molecule type" value="Genomic_DNA"/>
</dbReference>
<sequence>MGSVSFTAIEPVLEEIHRQRRIYLRQWQESLIKRNQRAEYGIKFSDDYGKILCCLCLVHPSWTNDVRLVLGRILLLPDITLRSVRAAASSVTFGSWTREAYLSFSRARGRDDNDIIWNHIGRIITRTPDITSLCLHTSVSSSYTIDHCAKRLCDVLPELNQLHTFRIYADAPLEEARNSCLNTTELPSLFHKLESFPNIERLVLRNFLPCFKFVEDERIDWIQRPYYDWHPITLPDPYVVTKLVADSPSLTGRIRSLANLIQSICNTPMEVSDEFVVSMANCMRFASFKFDPASQQFTINGARIGHDTKVRVPDILPPSFEYLKWCGPVEFLELHGSYNVIKRLYPYPSLRFLQAAFSTSHGASAHTMRDEITWFLDSLPPSLEILGVRFYWEIPENQHVLSPEMHDEIDELLASIPSTRCPNLTALSVGVESVSQLFRTKRPLKSLIQSCKERRVPLNLFPYKDPEYYGGWEPGLERSFMIENHID</sequence>
<evidence type="ECO:0000313" key="2">
    <source>
        <dbReference type="Proteomes" id="UP000053477"/>
    </source>
</evidence>
<dbReference type="AlphaFoldDB" id="A0A0H2S3D6"/>
<organism evidence="1 2">
    <name type="scientific">Schizopora paradoxa</name>
    <dbReference type="NCBI Taxonomy" id="27342"/>
    <lineage>
        <taxon>Eukaryota</taxon>
        <taxon>Fungi</taxon>
        <taxon>Dikarya</taxon>
        <taxon>Basidiomycota</taxon>
        <taxon>Agaricomycotina</taxon>
        <taxon>Agaricomycetes</taxon>
        <taxon>Hymenochaetales</taxon>
        <taxon>Schizoporaceae</taxon>
        <taxon>Schizopora</taxon>
    </lineage>
</organism>
<protein>
    <submittedName>
        <fullName evidence="1">Uncharacterized protein</fullName>
    </submittedName>
</protein>
<dbReference type="InParanoid" id="A0A0H2S3D6"/>
<name>A0A0H2S3D6_9AGAM</name>
<dbReference type="Proteomes" id="UP000053477">
    <property type="component" value="Unassembled WGS sequence"/>
</dbReference>
<gene>
    <name evidence="1" type="ORF">SCHPADRAFT_995236</name>
</gene>
<proteinExistence type="predicted"/>